<dbReference type="EMBL" id="BK015350">
    <property type="protein sequence ID" value="DAE02736.1"/>
    <property type="molecule type" value="Genomic_DNA"/>
</dbReference>
<proteinExistence type="predicted"/>
<sequence length="32" mass="3659">MDIEWFDSAHGNSPINQQKLSKSVLMSTLFSF</sequence>
<reference evidence="1" key="1">
    <citation type="journal article" date="2021" name="Proc. Natl. Acad. Sci. U.S.A.">
        <title>A Catalog of Tens of Thousands of Viruses from Human Metagenomes Reveals Hidden Associations with Chronic Diseases.</title>
        <authorList>
            <person name="Tisza M.J."/>
            <person name="Buck C.B."/>
        </authorList>
    </citation>
    <scope>NUCLEOTIDE SEQUENCE</scope>
    <source>
        <strain evidence="1">CtGiO6</strain>
    </source>
</reference>
<accession>A0A8S5P7T6</accession>
<name>A0A8S5P7T6_9CAUD</name>
<protein>
    <submittedName>
        <fullName evidence="1">Uncharacterized protein</fullName>
    </submittedName>
</protein>
<organism evidence="1">
    <name type="scientific">Siphoviridae sp. ctGiO6</name>
    <dbReference type="NCBI Taxonomy" id="2825415"/>
    <lineage>
        <taxon>Viruses</taxon>
        <taxon>Duplodnaviria</taxon>
        <taxon>Heunggongvirae</taxon>
        <taxon>Uroviricota</taxon>
        <taxon>Caudoviricetes</taxon>
    </lineage>
</organism>
<evidence type="ECO:0000313" key="1">
    <source>
        <dbReference type="EMBL" id="DAE02736.1"/>
    </source>
</evidence>